<gene>
    <name evidence="2" type="ORF">NCTC13028_02286</name>
</gene>
<keyword evidence="1" id="KW-1133">Transmembrane helix</keyword>
<accession>A0A2X2VYJ4</accession>
<protein>
    <submittedName>
        <fullName evidence="2">Uncharacterized protein</fullName>
    </submittedName>
</protein>
<dbReference type="Proteomes" id="UP000250223">
    <property type="component" value="Unassembled WGS sequence"/>
</dbReference>
<dbReference type="AlphaFoldDB" id="A0A2X2VYJ4"/>
<name>A0A2X2VYJ4_CLOCO</name>
<keyword evidence="1" id="KW-0812">Transmembrane</keyword>
<evidence type="ECO:0000313" key="3">
    <source>
        <dbReference type="Proteomes" id="UP000250223"/>
    </source>
</evidence>
<evidence type="ECO:0000256" key="1">
    <source>
        <dbReference type="SAM" id="Phobius"/>
    </source>
</evidence>
<dbReference type="RefSeq" id="WP_160110559.1">
    <property type="nucleotide sequence ID" value="NZ_JAWEDD010000017.1"/>
</dbReference>
<feature type="transmembrane region" description="Helical" evidence="1">
    <location>
        <begin position="31"/>
        <end position="52"/>
    </location>
</feature>
<organism evidence="2 3">
    <name type="scientific">Clostridium cochlearium</name>
    <dbReference type="NCBI Taxonomy" id="1494"/>
    <lineage>
        <taxon>Bacteria</taxon>
        <taxon>Bacillati</taxon>
        <taxon>Bacillota</taxon>
        <taxon>Clostridia</taxon>
        <taxon>Eubacteriales</taxon>
        <taxon>Clostridiaceae</taxon>
        <taxon>Clostridium</taxon>
    </lineage>
</organism>
<evidence type="ECO:0000313" key="2">
    <source>
        <dbReference type="EMBL" id="SQB36062.1"/>
    </source>
</evidence>
<reference evidence="2 3" key="1">
    <citation type="submission" date="2018-06" db="EMBL/GenBank/DDBJ databases">
        <authorList>
            <consortium name="Pathogen Informatics"/>
            <person name="Doyle S."/>
        </authorList>
    </citation>
    <scope>NUCLEOTIDE SEQUENCE [LARGE SCALE GENOMIC DNA]</scope>
    <source>
        <strain evidence="2 3">NCTC13028</strain>
    </source>
</reference>
<sequence>MKGIFTKYGIMGFIIGIALCFVLDLLGIKNIILRISCLIIIMLIWYWVMMFINKTKNY</sequence>
<proteinExistence type="predicted"/>
<keyword evidence="1" id="KW-0472">Membrane</keyword>
<feature type="transmembrane region" description="Helical" evidence="1">
    <location>
        <begin position="7"/>
        <end position="25"/>
    </location>
</feature>
<dbReference type="EMBL" id="UAWC01000026">
    <property type="protein sequence ID" value="SQB36062.1"/>
    <property type="molecule type" value="Genomic_DNA"/>
</dbReference>